<dbReference type="RefSeq" id="XP_009066696.1">
    <property type="nucleotide sequence ID" value="XM_009068448.1"/>
</dbReference>
<protein>
    <submittedName>
        <fullName evidence="2">Uncharacterized protein</fullName>
    </submittedName>
</protein>
<evidence type="ECO:0000313" key="3">
    <source>
        <dbReference type="Proteomes" id="UP000030746"/>
    </source>
</evidence>
<gene>
    <name evidence="2" type="ORF">LOTGIDRAFT_229879</name>
</gene>
<proteinExistence type="predicted"/>
<reference evidence="2 3" key="1">
    <citation type="journal article" date="2013" name="Nature">
        <title>Insights into bilaterian evolution from three spiralian genomes.</title>
        <authorList>
            <person name="Simakov O."/>
            <person name="Marletaz F."/>
            <person name="Cho S.J."/>
            <person name="Edsinger-Gonzales E."/>
            <person name="Havlak P."/>
            <person name="Hellsten U."/>
            <person name="Kuo D.H."/>
            <person name="Larsson T."/>
            <person name="Lv J."/>
            <person name="Arendt D."/>
            <person name="Savage R."/>
            <person name="Osoegawa K."/>
            <person name="de Jong P."/>
            <person name="Grimwood J."/>
            <person name="Chapman J.A."/>
            <person name="Shapiro H."/>
            <person name="Aerts A."/>
            <person name="Otillar R.P."/>
            <person name="Terry A.Y."/>
            <person name="Boore J.L."/>
            <person name="Grigoriev I.V."/>
            <person name="Lindberg D.R."/>
            <person name="Seaver E.C."/>
            <person name="Weisblat D.A."/>
            <person name="Putnam N.H."/>
            <person name="Rokhsar D.S."/>
        </authorList>
    </citation>
    <scope>NUCLEOTIDE SEQUENCE [LARGE SCALE GENOMIC DNA]</scope>
</reference>
<name>V3YXV6_LOTGI</name>
<accession>V3YXV6</accession>
<keyword evidence="3" id="KW-1185">Reference proteome</keyword>
<dbReference type="KEGG" id="lgi:LOTGIDRAFT_229879"/>
<dbReference type="EMBL" id="KB203854">
    <property type="protein sequence ID" value="ESO82908.1"/>
    <property type="molecule type" value="Genomic_DNA"/>
</dbReference>
<dbReference type="AlphaFoldDB" id="V3YXV6"/>
<dbReference type="OrthoDB" id="6145755at2759"/>
<dbReference type="CTD" id="20248134"/>
<organism evidence="2 3">
    <name type="scientific">Lottia gigantea</name>
    <name type="common">Giant owl limpet</name>
    <dbReference type="NCBI Taxonomy" id="225164"/>
    <lineage>
        <taxon>Eukaryota</taxon>
        <taxon>Metazoa</taxon>
        <taxon>Spiralia</taxon>
        <taxon>Lophotrochozoa</taxon>
        <taxon>Mollusca</taxon>
        <taxon>Gastropoda</taxon>
        <taxon>Patellogastropoda</taxon>
        <taxon>Lottioidea</taxon>
        <taxon>Lottiidae</taxon>
        <taxon>Lottia</taxon>
    </lineage>
</organism>
<dbReference type="Proteomes" id="UP000030746">
    <property type="component" value="Unassembled WGS sequence"/>
</dbReference>
<sequence length="103" mass="11555">MVSSKILFCVVLVTLLVVCCLGQEVNDDGCIKYTKDARAGYSRRDKKVRIPARNEGYEITDILMTARTSFYQCVQGKNFGRTKTDWFVAKGCAGTFQITECPL</sequence>
<feature type="signal peptide" evidence="1">
    <location>
        <begin position="1"/>
        <end position="22"/>
    </location>
</feature>
<evidence type="ECO:0000313" key="2">
    <source>
        <dbReference type="EMBL" id="ESO82908.1"/>
    </source>
</evidence>
<evidence type="ECO:0000256" key="1">
    <source>
        <dbReference type="SAM" id="SignalP"/>
    </source>
</evidence>
<dbReference type="GeneID" id="20248134"/>
<feature type="chain" id="PRO_5004715870" evidence="1">
    <location>
        <begin position="23"/>
        <end position="103"/>
    </location>
</feature>
<dbReference type="HOGENOM" id="CLU_2266790_0_0_1"/>
<keyword evidence="1" id="KW-0732">Signal</keyword>